<dbReference type="HAMAP" id="MF_03029">
    <property type="entry name" value="WDR12"/>
    <property type="match status" value="1"/>
</dbReference>
<dbReference type="PROSITE" id="PS00678">
    <property type="entry name" value="WD_REPEATS_1"/>
    <property type="match status" value="1"/>
</dbReference>
<keyword evidence="1 6" id="KW-0690">Ribosome biogenesis</keyword>
<evidence type="ECO:0000313" key="9">
    <source>
        <dbReference type="EMBL" id="KUI60789.1"/>
    </source>
</evidence>
<dbReference type="EMBL" id="KN714759">
    <property type="protein sequence ID" value="KUI60789.1"/>
    <property type="molecule type" value="Genomic_DNA"/>
</dbReference>
<comment type="function">
    <text evidence="6">Component of the NOP7 complex, which is required for maturation of the 25S and 5.8S ribosomal RNAs and formation of the 60S ribosome.</text>
</comment>
<evidence type="ECO:0000256" key="5">
    <source>
        <dbReference type="ARBA" id="ARBA00023242"/>
    </source>
</evidence>
<evidence type="ECO:0000256" key="4">
    <source>
        <dbReference type="ARBA" id="ARBA00022737"/>
    </source>
</evidence>
<dbReference type="PROSITE" id="PS50082">
    <property type="entry name" value="WD_REPEATS_2"/>
    <property type="match status" value="2"/>
</dbReference>
<dbReference type="GO" id="GO:0070545">
    <property type="term" value="C:PeBoW complex"/>
    <property type="evidence" value="ECO:0007669"/>
    <property type="project" value="EnsemblFungi"/>
</dbReference>
<organism evidence="9 10">
    <name type="scientific">Cytospora mali</name>
    <name type="common">Apple Valsa canker fungus</name>
    <name type="synonym">Valsa mali</name>
    <dbReference type="NCBI Taxonomy" id="578113"/>
    <lineage>
        <taxon>Eukaryota</taxon>
        <taxon>Fungi</taxon>
        <taxon>Dikarya</taxon>
        <taxon>Ascomycota</taxon>
        <taxon>Pezizomycotina</taxon>
        <taxon>Sordariomycetes</taxon>
        <taxon>Sordariomycetidae</taxon>
        <taxon>Diaporthales</taxon>
        <taxon>Cytosporaceae</taxon>
        <taxon>Cytospora</taxon>
    </lineage>
</organism>
<keyword evidence="3 7" id="KW-0853">WD repeat</keyword>
<dbReference type="InterPro" id="IPR020472">
    <property type="entry name" value="WD40_PAC1"/>
</dbReference>
<comment type="similarity">
    <text evidence="6">Belongs to the WD repeat WDR12/YTM1 family.</text>
</comment>
<dbReference type="InterPro" id="IPR019775">
    <property type="entry name" value="WD40_repeat_CS"/>
</dbReference>
<dbReference type="GO" id="GO:0000463">
    <property type="term" value="P:maturation of LSU-rRNA from tricistronic rRNA transcript (SSU-rRNA, 5.8S rRNA, LSU-rRNA)"/>
    <property type="evidence" value="ECO:0007669"/>
    <property type="project" value="UniProtKB-UniRule"/>
</dbReference>
<dbReference type="InterPro" id="IPR036322">
    <property type="entry name" value="WD40_repeat_dom_sf"/>
</dbReference>
<dbReference type="GO" id="GO:0051276">
    <property type="term" value="P:chromosome organization"/>
    <property type="evidence" value="ECO:0007669"/>
    <property type="project" value="EnsemblFungi"/>
</dbReference>
<dbReference type="GO" id="GO:0000466">
    <property type="term" value="P:maturation of 5.8S rRNA from tricistronic rRNA transcript (SSU-rRNA, 5.8S rRNA, LSU-rRNA)"/>
    <property type="evidence" value="ECO:0007669"/>
    <property type="project" value="UniProtKB-UniRule"/>
</dbReference>
<dbReference type="InterPro" id="IPR012972">
    <property type="entry name" value="NLE"/>
</dbReference>
<evidence type="ECO:0000256" key="7">
    <source>
        <dbReference type="PROSITE-ProRule" id="PRU00221"/>
    </source>
</evidence>
<evidence type="ECO:0000256" key="1">
    <source>
        <dbReference type="ARBA" id="ARBA00022517"/>
    </source>
</evidence>
<sequence length="458" mass="49037">MDSNMVGATGFEPDMAQVKVTFTTTEDGYQLPETKRQLLVPADIRRLGLSRILNSESMLGTPQPVPFDFLINGTFLTSTLEDYLQEQGLSFESNITLQYVRSLIPPKYEASFEHDDWVSAVDVLSSTSRAGHWSGESFTAGHDRILSASYDGLLRIWNGSGDVIATSVAGSHGGHSSSIKAAKFLSSTQVASAGLDRTVRVWKYTEGEDHSSGDLKPTLELYGHKSSIESVEVDGASKRVLTAKLASSASAPQRGALHLAPFHKAPATAAIFDPRDRTVAYSAGLDHDLHTIDLTTMTKVSTIPSSSALLSLCALPGPSGSPLLAAGTASRNVVLVDPRESQARTSVMTLRGHVNKVVSLARCPDNEHSLVSASHDGTCRVWDLRSVRPATTKEDAAGGGVSEAVYVIDRESKGGKKRPLAGEGCKVFSVVWDQTWGIVSGGEDKRVQINRGRDVISS</sequence>
<dbReference type="InterPro" id="IPR015943">
    <property type="entry name" value="WD40/YVTN_repeat-like_dom_sf"/>
</dbReference>
<protein>
    <recommendedName>
        <fullName evidence="6">Ribosome biogenesis protein YTM1</fullName>
    </recommendedName>
</protein>
<dbReference type="Proteomes" id="UP000078576">
    <property type="component" value="Unassembled WGS sequence"/>
</dbReference>
<evidence type="ECO:0000256" key="2">
    <source>
        <dbReference type="ARBA" id="ARBA00022552"/>
    </source>
</evidence>
<dbReference type="AlphaFoldDB" id="A0A194VA86"/>
<evidence type="ECO:0000259" key="8">
    <source>
        <dbReference type="Pfam" id="PF08154"/>
    </source>
</evidence>
<dbReference type="PRINTS" id="PR00320">
    <property type="entry name" value="GPROTEINBRPT"/>
</dbReference>
<dbReference type="PANTHER" id="PTHR19855">
    <property type="entry name" value="WD40 REPEAT PROTEIN 12, 37"/>
    <property type="match status" value="1"/>
</dbReference>
<evidence type="ECO:0000256" key="3">
    <source>
        <dbReference type="ARBA" id="ARBA00022574"/>
    </source>
</evidence>
<comment type="subcellular location">
    <subcellularLocation>
        <location evidence="6">Nucleus</location>
        <location evidence="6">Nucleolus</location>
    </subcellularLocation>
    <subcellularLocation>
        <location evidence="6">Nucleus</location>
        <location evidence="6">Nucleoplasm</location>
    </subcellularLocation>
</comment>
<feature type="repeat" description="WD" evidence="7">
    <location>
        <begin position="350"/>
        <end position="392"/>
    </location>
</feature>
<dbReference type="Pfam" id="PF00400">
    <property type="entry name" value="WD40"/>
    <property type="match status" value="2"/>
</dbReference>
<name>A0A194VA86_CYTMA</name>
<accession>A0A194VA86</accession>
<dbReference type="PANTHER" id="PTHR19855:SF11">
    <property type="entry name" value="RIBOSOME BIOGENESIS PROTEIN WDR12"/>
    <property type="match status" value="1"/>
</dbReference>
<dbReference type="GO" id="GO:0110136">
    <property type="term" value="P:protein-RNA complex remodeling"/>
    <property type="evidence" value="ECO:0007669"/>
    <property type="project" value="EnsemblFungi"/>
</dbReference>
<dbReference type="InterPro" id="IPR028599">
    <property type="entry name" value="WDR12/Ytm1"/>
</dbReference>
<comment type="subunit">
    <text evidence="6">Component of the NOP7 complex, composed of ERB1, NOP7 and YTM1. Within the NOP7 complex ERB1 appears to interact directly with NOP7 and YTM1. The NOP7 complex also associates with the 66S pre-ribosome.</text>
</comment>
<dbReference type="GO" id="GO:0043021">
    <property type="term" value="F:ribonucleoprotein complex binding"/>
    <property type="evidence" value="ECO:0007669"/>
    <property type="project" value="UniProtKB-UniRule"/>
</dbReference>
<dbReference type="Gene3D" id="2.130.10.10">
    <property type="entry name" value="YVTN repeat-like/Quinoprotein amine dehydrogenase"/>
    <property type="match status" value="2"/>
</dbReference>
<dbReference type="GO" id="GO:0005654">
    <property type="term" value="C:nucleoplasm"/>
    <property type="evidence" value="ECO:0007669"/>
    <property type="project" value="UniProtKB-SubCell"/>
</dbReference>
<dbReference type="OrthoDB" id="10251381at2759"/>
<gene>
    <name evidence="6" type="primary">YTM1</name>
    <name evidence="9" type="ORF">VP1G_08000</name>
</gene>
<dbReference type="STRING" id="694573.A0A194VA86"/>
<dbReference type="SMART" id="SM00320">
    <property type="entry name" value="WD40"/>
    <property type="match status" value="6"/>
</dbReference>
<dbReference type="Pfam" id="PF08154">
    <property type="entry name" value="NLE"/>
    <property type="match status" value="1"/>
</dbReference>
<keyword evidence="4" id="KW-0677">Repeat</keyword>
<feature type="domain" description="NLE" evidence="8">
    <location>
        <begin position="18"/>
        <end position="84"/>
    </location>
</feature>
<keyword evidence="10" id="KW-1185">Reference proteome</keyword>
<dbReference type="PROSITE" id="PS50294">
    <property type="entry name" value="WD_REPEATS_REGION"/>
    <property type="match status" value="1"/>
</dbReference>
<evidence type="ECO:0000256" key="6">
    <source>
        <dbReference type="HAMAP-Rule" id="MF_03029"/>
    </source>
</evidence>
<evidence type="ECO:0000313" key="10">
    <source>
        <dbReference type="Proteomes" id="UP000078576"/>
    </source>
</evidence>
<keyword evidence="5 6" id="KW-0539">Nucleus</keyword>
<dbReference type="InterPro" id="IPR001680">
    <property type="entry name" value="WD40_rpt"/>
</dbReference>
<reference evidence="10" key="1">
    <citation type="submission" date="2014-12" db="EMBL/GenBank/DDBJ databases">
        <title>Genome Sequence of Valsa Canker Pathogens Uncovers a Specific Adaption of Colonization on Woody Bark.</title>
        <authorList>
            <person name="Yin Z."/>
            <person name="Liu H."/>
            <person name="Gao X."/>
            <person name="Li Z."/>
            <person name="Song N."/>
            <person name="Ke X."/>
            <person name="Dai Q."/>
            <person name="Wu Y."/>
            <person name="Sun Y."/>
            <person name="Xu J.-R."/>
            <person name="Kang Z.K."/>
            <person name="Wang L."/>
            <person name="Huang L."/>
        </authorList>
    </citation>
    <scope>NUCLEOTIDE SEQUENCE [LARGE SCALE GENOMIC DNA]</scope>
    <source>
        <strain evidence="10">SXYL134</strain>
    </source>
</reference>
<dbReference type="SUPFAM" id="SSF50978">
    <property type="entry name" value="WD40 repeat-like"/>
    <property type="match status" value="1"/>
</dbReference>
<feature type="repeat" description="WD" evidence="7">
    <location>
        <begin position="172"/>
        <end position="212"/>
    </location>
</feature>
<proteinExistence type="inferred from homology"/>
<dbReference type="GO" id="GO:0030687">
    <property type="term" value="C:preribosome, large subunit precursor"/>
    <property type="evidence" value="ECO:0007669"/>
    <property type="project" value="UniProtKB-UniRule"/>
</dbReference>
<keyword evidence="2 6" id="KW-0698">rRNA processing</keyword>